<dbReference type="InterPro" id="IPR003594">
    <property type="entry name" value="HATPase_dom"/>
</dbReference>
<feature type="domain" description="Histidine kinase" evidence="10">
    <location>
        <begin position="490"/>
        <end position="692"/>
    </location>
</feature>
<dbReference type="InterPro" id="IPR036890">
    <property type="entry name" value="HATPase_C_sf"/>
</dbReference>
<organism evidence="11 12">
    <name type="scientific">Novosphingobium sediminicola</name>
    <dbReference type="NCBI Taxonomy" id="563162"/>
    <lineage>
        <taxon>Bacteria</taxon>
        <taxon>Pseudomonadati</taxon>
        <taxon>Pseudomonadota</taxon>
        <taxon>Alphaproteobacteria</taxon>
        <taxon>Sphingomonadales</taxon>
        <taxon>Sphingomonadaceae</taxon>
        <taxon>Novosphingobium</taxon>
    </lineage>
</organism>
<keyword evidence="9" id="KW-1133">Transmembrane helix</keyword>
<dbReference type="PANTHER" id="PTHR43065">
    <property type="entry name" value="SENSOR HISTIDINE KINASE"/>
    <property type="match status" value="1"/>
</dbReference>
<keyword evidence="3" id="KW-0597">Phosphoprotein</keyword>
<accession>A0A7W6CKT1</accession>
<keyword evidence="4" id="KW-0808">Transferase</keyword>
<dbReference type="InterPro" id="IPR004358">
    <property type="entry name" value="Sig_transdc_His_kin-like_C"/>
</dbReference>
<reference evidence="11 12" key="1">
    <citation type="submission" date="2020-08" db="EMBL/GenBank/DDBJ databases">
        <title>Genomic Encyclopedia of Type Strains, Phase IV (KMG-IV): sequencing the most valuable type-strain genomes for metagenomic binning, comparative biology and taxonomic classification.</title>
        <authorList>
            <person name="Goeker M."/>
        </authorList>
    </citation>
    <scope>NUCLEOTIDE SEQUENCE [LARGE SCALE GENOMIC DNA]</scope>
    <source>
        <strain evidence="11 12">DSM 27057</strain>
    </source>
</reference>
<dbReference type="GO" id="GO:0004673">
    <property type="term" value="F:protein histidine kinase activity"/>
    <property type="evidence" value="ECO:0007669"/>
    <property type="project" value="UniProtKB-EC"/>
</dbReference>
<evidence type="ECO:0000256" key="3">
    <source>
        <dbReference type="ARBA" id="ARBA00022553"/>
    </source>
</evidence>
<dbReference type="SUPFAM" id="SSF55874">
    <property type="entry name" value="ATPase domain of HSP90 chaperone/DNA topoisomerase II/histidine kinase"/>
    <property type="match status" value="1"/>
</dbReference>
<dbReference type="PROSITE" id="PS50109">
    <property type="entry name" value="HIS_KIN"/>
    <property type="match status" value="1"/>
</dbReference>
<dbReference type="SMART" id="SM00387">
    <property type="entry name" value="HATPase_c"/>
    <property type="match status" value="1"/>
</dbReference>
<dbReference type="Pfam" id="PF01590">
    <property type="entry name" value="GAF"/>
    <property type="match status" value="1"/>
</dbReference>
<comment type="catalytic activity">
    <reaction evidence="1">
        <text>ATP + protein L-histidine = ADP + protein N-phospho-L-histidine.</text>
        <dbReference type="EC" id="2.7.13.3"/>
    </reaction>
</comment>
<dbReference type="EMBL" id="JACIDX010000012">
    <property type="protein sequence ID" value="MBB3956243.1"/>
    <property type="molecule type" value="Genomic_DNA"/>
</dbReference>
<feature type="transmembrane region" description="Helical" evidence="9">
    <location>
        <begin position="49"/>
        <end position="66"/>
    </location>
</feature>
<gene>
    <name evidence="11" type="ORF">GGR38_003201</name>
</gene>
<dbReference type="PANTHER" id="PTHR43065:SF10">
    <property type="entry name" value="PEROXIDE STRESS-ACTIVATED HISTIDINE KINASE MAK3"/>
    <property type="match status" value="1"/>
</dbReference>
<evidence type="ECO:0000256" key="1">
    <source>
        <dbReference type="ARBA" id="ARBA00000085"/>
    </source>
</evidence>
<dbReference type="Pfam" id="PF02518">
    <property type="entry name" value="HATPase_c"/>
    <property type="match status" value="1"/>
</dbReference>
<evidence type="ECO:0000313" key="12">
    <source>
        <dbReference type="Proteomes" id="UP000548867"/>
    </source>
</evidence>
<feature type="transmembrane region" description="Helical" evidence="9">
    <location>
        <begin position="105"/>
        <end position="124"/>
    </location>
</feature>
<keyword evidence="7" id="KW-0067">ATP-binding</keyword>
<dbReference type="SUPFAM" id="SSF55781">
    <property type="entry name" value="GAF domain-like"/>
    <property type="match status" value="1"/>
</dbReference>
<evidence type="ECO:0000256" key="7">
    <source>
        <dbReference type="ARBA" id="ARBA00022840"/>
    </source>
</evidence>
<dbReference type="NCBIfam" id="TIGR02916">
    <property type="entry name" value="PEP_his_kin"/>
    <property type="match status" value="1"/>
</dbReference>
<keyword evidence="5" id="KW-0547">Nucleotide-binding</keyword>
<sequence>MAAGPSLGDWPGLWDWVASAAHVAGACAAITVAVSLWGQRERYSGAGKAIVAALAMTALWCLAVVVEGELSLVAQGLLGLRNLSYLWAIYAMFAGDGRHTSLAEVGPVVAALCLVDILVPAVQLVEHRVNPALLNEVELYQMNILLAMLGVVGSLVLVHNLYASASSTGRHMLRWPALALAVVWVFELNLYTVAYLAKHWPVELASLHGLLDVGFAGILAMGATRGREPLRLKPSRMVTFQSMSLIVIGLYFVGMIAIARWLASAGGELGRWWQFSFLIAAISGAALLLPSRRMRGWMRVMFTKHFFKHRYEYREEWLRFARTIGGQGRDAAPLHQRAVQAMADITDSPAGLLLTPDDTGEMVLAARWQWPTADVPAQALGLAAAHFLAASDHIVDLDTVRANGGRDIAIPEWLREESRAWAVVPLQHNGRLVGAVILARPPQDRKLDWEDFDLLRVVAQQIGTYLAEHQGQQALAEAARFDEFHRRIAFVMHDIKNLSSQLSLLARNAERHAENPDFRADMLVTLRNSADKLNHLVARLSRYGTSAGDKAEPVEVGALARQLAENFRVRHNVQVIERDACTVAGQGHSIEQVLTHLVQNAVDASGPDMPVFVSISGDGLYGRIEIVDSGHGMAPEFVRNRLFKPFDSSKPGGFGIGAYEARELVRAMHGRLDVESREGIGTRFIVRLPLASAAEILKTMDNDQKVA</sequence>
<dbReference type="InterPro" id="IPR029016">
    <property type="entry name" value="GAF-like_dom_sf"/>
</dbReference>
<keyword evidence="6 11" id="KW-0418">Kinase</keyword>
<keyword evidence="9" id="KW-0472">Membrane</keyword>
<evidence type="ECO:0000256" key="8">
    <source>
        <dbReference type="ARBA" id="ARBA00023012"/>
    </source>
</evidence>
<feature type="transmembrane region" description="Helical" evidence="9">
    <location>
        <begin position="204"/>
        <end position="224"/>
    </location>
</feature>
<evidence type="ECO:0000256" key="9">
    <source>
        <dbReference type="SAM" id="Phobius"/>
    </source>
</evidence>
<dbReference type="InterPro" id="IPR014265">
    <property type="entry name" value="XrtA/PrsK"/>
</dbReference>
<dbReference type="Gene3D" id="3.30.450.40">
    <property type="match status" value="1"/>
</dbReference>
<evidence type="ECO:0000256" key="2">
    <source>
        <dbReference type="ARBA" id="ARBA00012438"/>
    </source>
</evidence>
<dbReference type="SMART" id="SM00065">
    <property type="entry name" value="GAF"/>
    <property type="match status" value="1"/>
</dbReference>
<dbReference type="InterPro" id="IPR005467">
    <property type="entry name" value="His_kinase_dom"/>
</dbReference>
<proteinExistence type="predicted"/>
<feature type="transmembrane region" description="Helical" evidence="9">
    <location>
        <begin position="269"/>
        <end position="289"/>
    </location>
</feature>
<keyword evidence="12" id="KW-1185">Reference proteome</keyword>
<dbReference type="RefSeq" id="WP_183627147.1">
    <property type="nucleotide sequence ID" value="NZ_JACIDX010000012.1"/>
</dbReference>
<feature type="transmembrane region" description="Helical" evidence="9">
    <location>
        <begin position="245"/>
        <end position="263"/>
    </location>
</feature>
<evidence type="ECO:0000256" key="4">
    <source>
        <dbReference type="ARBA" id="ARBA00022679"/>
    </source>
</evidence>
<dbReference type="PRINTS" id="PR00344">
    <property type="entry name" value="BCTRLSENSOR"/>
</dbReference>
<dbReference type="Gene3D" id="3.30.565.10">
    <property type="entry name" value="Histidine kinase-like ATPase, C-terminal domain"/>
    <property type="match status" value="1"/>
</dbReference>
<feature type="transmembrane region" description="Helical" evidence="9">
    <location>
        <begin position="144"/>
        <end position="163"/>
    </location>
</feature>
<dbReference type="Proteomes" id="UP000548867">
    <property type="component" value="Unassembled WGS sequence"/>
</dbReference>
<keyword evidence="8" id="KW-0902">Two-component regulatory system</keyword>
<keyword evidence="9" id="KW-0812">Transmembrane</keyword>
<feature type="transmembrane region" description="Helical" evidence="9">
    <location>
        <begin position="72"/>
        <end position="93"/>
    </location>
</feature>
<feature type="transmembrane region" description="Helical" evidence="9">
    <location>
        <begin position="16"/>
        <end position="37"/>
    </location>
</feature>
<evidence type="ECO:0000313" key="11">
    <source>
        <dbReference type="EMBL" id="MBB3956243.1"/>
    </source>
</evidence>
<dbReference type="GO" id="GO:0000160">
    <property type="term" value="P:phosphorelay signal transduction system"/>
    <property type="evidence" value="ECO:0007669"/>
    <property type="project" value="UniProtKB-KW"/>
</dbReference>
<dbReference type="AlphaFoldDB" id="A0A7W6CKT1"/>
<evidence type="ECO:0000256" key="5">
    <source>
        <dbReference type="ARBA" id="ARBA00022741"/>
    </source>
</evidence>
<evidence type="ECO:0000259" key="10">
    <source>
        <dbReference type="PROSITE" id="PS50109"/>
    </source>
</evidence>
<dbReference type="GO" id="GO:0005524">
    <property type="term" value="F:ATP binding"/>
    <property type="evidence" value="ECO:0007669"/>
    <property type="project" value="UniProtKB-KW"/>
</dbReference>
<protein>
    <recommendedName>
        <fullName evidence="2">histidine kinase</fullName>
        <ecNumber evidence="2">2.7.13.3</ecNumber>
    </recommendedName>
</protein>
<feature type="transmembrane region" description="Helical" evidence="9">
    <location>
        <begin position="175"/>
        <end position="198"/>
    </location>
</feature>
<dbReference type="EC" id="2.7.13.3" evidence="2"/>
<dbReference type="InterPro" id="IPR003018">
    <property type="entry name" value="GAF"/>
</dbReference>
<evidence type="ECO:0000256" key="6">
    <source>
        <dbReference type="ARBA" id="ARBA00022777"/>
    </source>
</evidence>
<name>A0A7W6CKT1_9SPHN</name>
<comment type="caution">
    <text evidence="11">The sequence shown here is derived from an EMBL/GenBank/DDBJ whole genome shotgun (WGS) entry which is preliminary data.</text>
</comment>